<keyword evidence="6 8" id="KW-0472">Membrane</keyword>
<feature type="transmembrane region" description="Helical" evidence="8">
    <location>
        <begin position="103"/>
        <end position="120"/>
    </location>
</feature>
<proteinExistence type="inferred from homology"/>
<dbReference type="Pfam" id="PF05934">
    <property type="entry name" value="MCLC"/>
    <property type="match status" value="2"/>
</dbReference>
<accession>A0A8T2PMB0</accession>
<evidence type="ECO:0000256" key="8">
    <source>
        <dbReference type="SAM" id="Phobius"/>
    </source>
</evidence>
<dbReference type="GO" id="GO:0005254">
    <property type="term" value="F:chloride channel activity"/>
    <property type="evidence" value="ECO:0007669"/>
    <property type="project" value="TreeGrafter"/>
</dbReference>
<dbReference type="OrthoDB" id="8704919at2759"/>
<keyword evidence="4 8" id="KW-0812">Transmembrane</keyword>
<dbReference type="GO" id="GO:0016020">
    <property type="term" value="C:membrane"/>
    <property type="evidence" value="ECO:0007669"/>
    <property type="project" value="UniProtKB-SubCell"/>
</dbReference>
<dbReference type="GO" id="GO:0005783">
    <property type="term" value="C:endoplasmic reticulum"/>
    <property type="evidence" value="ECO:0007669"/>
    <property type="project" value="TreeGrafter"/>
</dbReference>
<evidence type="ECO:0000256" key="7">
    <source>
        <dbReference type="SAM" id="MobiDB-lite"/>
    </source>
</evidence>
<feature type="transmembrane region" description="Helical" evidence="8">
    <location>
        <begin position="127"/>
        <end position="147"/>
    </location>
</feature>
<evidence type="ECO:0000256" key="5">
    <source>
        <dbReference type="ARBA" id="ARBA00022989"/>
    </source>
</evidence>
<evidence type="ECO:0000256" key="3">
    <source>
        <dbReference type="ARBA" id="ARBA00015571"/>
    </source>
</evidence>
<sequence>MRVIFVVYSLFLVVHGQLDEDDWIDPTDMLNYDASTKSMRKSPETLRSAVIKSPVFRERTGALDDALSQILVNFKQHDYEAWKWHFEDTFGVDLDTVIRFKRVFAICFFISIVWNWFYLYKDLPVTLQIPVFVTIVLSILAAIQHAIPRPLGGRQDPPPPAVHQPQVPQLREAAPDQPAGDDEGRQAPPPRRPVIQHRGTLRQRRPNRNREDQQQVFVETLRQAEQTFSGDETDAQQQEVCPETEDCELLAESNVLKEEADTGNGNGAGDIQHNSNKGSLEPKSTTVNSKTAQNKVEDISQDPQSLSIAVKLCRGKKVRDGPEDNEANDLQNDDRMMNWEADRNDLEPEGHSLDPPIEDLHPEQADEGNPSEQPGEVCD</sequence>
<feature type="compositionally biased region" description="Polar residues" evidence="7">
    <location>
        <begin position="272"/>
        <end position="294"/>
    </location>
</feature>
<feature type="compositionally biased region" description="Basic and acidic residues" evidence="7">
    <location>
        <begin position="332"/>
        <end position="364"/>
    </location>
</feature>
<dbReference type="Proteomes" id="UP000824540">
    <property type="component" value="Unassembled WGS sequence"/>
</dbReference>
<protein>
    <recommendedName>
        <fullName evidence="3">Chloride channel CLIC-like protein 1</fullName>
    </recommendedName>
</protein>
<gene>
    <name evidence="10" type="ORF">JZ751_025028</name>
</gene>
<comment type="similarity">
    <text evidence="2">Belongs to the chloride channel MCLC family.</text>
</comment>
<feature type="region of interest" description="Disordered" evidence="7">
    <location>
        <begin position="259"/>
        <end position="379"/>
    </location>
</feature>
<reference evidence="10" key="1">
    <citation type="thesis" date="2021" institute="BYU ScholarsArchive" country="Provo, UT, USA">
        <title>Applications of and Algorithms for Genome Assembly and Genomic Analyses with an Emphasis on Marine Teleosts.</title>
        <authorList>
            <person name="Pickett B.D."/>
        </authorList>
    </citation>
    <scope>NUCLEOTIDE SEQUENCE</scope>
    <source>
        <strain evidence="10">HI-2016</strain>
    </source>
</reference>
<evidence type="ECO:0000313" key="10">
    <source>
        <dbReference type="EMBL" id="KAG9351138.1"/>
    </source>
</evidence>
<feature type="signal peptide" evidence="9">
    <location>
        <begin position="1"/>
        <end position="16"/>
    </location>
</feature>
<feature type="region of interest" description="Disordered" evidence="7">
    <location>
        <begin position="150"/>
        <end position="213"/>
    </location>
</feature>
<keyword evidence="9" id="KW-0732">Signal</keyword>
<comment type="subcellular location">
    <subcellularLocation>
        <location evidence="1">Membrane</location>
        <topology evidence="1">Multi-pass membrane protein</topology>
    </subcellularLocation>
</comment>
<evidence type="ECO:0000313" key="11">
    <source>
        <dbReference type="Proteomes" id="UP000824540"/>
    </source>
</evidence>
<dbReference type="PANTHER" id="PTHR34093:SF1">
    <property type="entry name" value="CHLORIDE CHANNEL CLIC-LIKE PROTEIN 1"/>
    <property type="match status" value="1"/>
</dbReference>
<dbReference type="AlphaFoldDB" id="A0A8T2PMB0"/>
<dbReference type="EMBL" id="JAFBMS010000007">
    <property type="protein sequence ID" value="KAG9351138.1"/>
    <property type="molecule type" value="Genomic_DNA"/>
</dbReference>
<evidence type="ECO:0000256" key="1">
    <source>
        <dbReference type="ARBA" id="ARBA00004141"/>
    </source>
</evidence>
<organism evidence="10 11">
    <name type="scientific">Albula glossodonta</name>
    <name type="common">roundjaw bonefish</name>
    <dbReference type="NCBI Taxonomy" id="121402"/>
    <lineage>
        <taxon>Eukaryota</taxon>
        <taxon>Metazoa</taxon>
        <taxon>Chordata</taxon>
        <taxon>Craniata</taxon>
        <taxon>Vertebrata</taxon>
        <taxon>Euteleostomi</taxon>
        <taxon>Actinopterygii</taxon>
        <taxon>Neopterygii</taxon>
        <taxon>Teleostei</taxon>
        <taxon>Albuliformes</taxon>
        <taxon>Albulidae</taxon>
        <taxon>Albula</taxon>
    </lineage>
</organism>
<evidence type="ECO:0000256" key="2">
    <source>
        <dbReference type="ARBA" id="ARBA00005944"/>
    </source>
</evidence>
<dbReference type="PANTHER" id="PTHR34093">
    <property type="entry name" value="CHLORIDE CHANNEL CLIC-LIKE PROTEIN 1"/>
    <property type="match status" value="1"/>
</dbReference>
<name>A0A8T2PMB0_9TELE</name>
<evidence type="ECO:0000256" key="4">
    <source>
        <dbReference type="ARBA" id="ARBA00022692"/>
    </source>
</evidence>
<evidence type="ECO:0000256" key="9">
    <source>
        <dbReference type="SAM" id="SignalP"/>
    </source>
</evidence>
<comment type="caution">
    <text evidence="10">The sequence shown here is derived from an EMBL/GenBank/DDBJ whole genome shotgun (WGS) entry which is preliminary data.</text>
</comment>
<keyword evidence="11" id="KW-1185">Reference proteome</keyword>
<feature type="chain" id="PRO_5035786975" description="Chloride channel CLIC-like protein 1" evidence="9">
    <location>
        <begin position="17"/>
        <end position="379"/>
    </location>
</feature>
<evidence type="ECO:0000256" key="6">
    <source>
        <dbReference type="ARBA" id="ARBA00023136"/>
    </source>
</evidence>
<keyword evidence="5 8" id="KW-1133">Transmembrane helix</keyword>
<dbReference type="InterPro" id="IPR009231">
    <property type="entry name" value="Chloride_chnl_CLIC-like"/>
</dbReference>